<dbReference type="InterPro" id="IPR003959">
    <property type="entry name" value="ATPase_AAA_core"/>
</dbReference>
<sequence length="3062" mass="351713">MSRGGNSNRNRVRVPGEHLIALGVRNTTRETSNTIITSTTNNNVMSQNSSLPNNSTAITTSNILETVTTTAVTTTPTSSAANIRPFRPAVLPTTNRYSAIDSISDQDQIILLSSNVNISNNNNNNNNNDYFSFDTEQFRVNLKTELSNNNAKGIEQLILTGTNYLMSTPKRQLQDLNILIILSWLSARQSSIFIVPSVTKALCNLLKSQVFNKIIKSITAQTPSILSNQIVNPYVFISQILWLAYQNQSIWPEEFIEAYVEDALNEHNWIDDVNCSQFVSNILTAFDTRPRTWKIDSSNQSKSTSSIVNNSAVIDETSNDSASGPSGEIIPLSESDMSIDDTASTSPTANLTSPRYLGRQDSIQLLLISMISKAKSSSTTTTSGSQPHETDKLLKLLELSCGLPEIRTLVLQRLDVWLQNPKLFRSAERLLIALCENITGRNDLTNGHDSGEQEDEILRKTMEQLLNLRFKIRATSTTKPFFSCIKEMLRIEIKLIDIFIRLIVQNELQLQGQQTTTGKNPSNMSLLQCSFQANQEYSMQILAYTIQTIIITQPQSISKQPHEHELLKQLRIFLRELIRFAKNDFDYSLFCMNLISMEHSLDQQVLFWKQHQTYNEPQDTSPSSSQRLLKRLLDYDVGIRERFFFYVCDLISMIILVAAVPLLPSTSSSISSSISRLVPNPLTYDQWLLYIQRASYIQFCCCKFFLYIIPKLFDYSNLSQRYGSDYVSCLYKILFTDNSEAYLRSDNWPPIEQRGDLFRLSSEIPQLGETLVLLVHIGLSPQTPMSSHSTIELIELILRRTLSAEQKIIDQQQQQYLRVPQEIIPNLILKLFELSRYTYPQQIIVPQTYQPPNLAVTAIYWKCCLICLLLASHDTRIFGKYIWENMAQVKIFMEMLLTGDYNYPPQSWLSSLPNPSQDKFYMNELIMLRTEEDLILELEQFLASRQTITRTNSELLGKVCLLDKQTQPKRPFHHYTVDKLQQQQPSQGEKQFYEKLQALNSTFKLSSMLCRCRSPDYILDILNRKQQQEKTTTSWLAGLIDSNIDCLNIFPIICLCDYFQHIIMTYKTTKTNGELPQRKTLNALETIIQRFHTIIKNIKQQHEQVTNVGDKLLDDPVLNDVVCIFDYFFKCLNSKSSVIRLNAWQCLHMIVDDTTIDTTSTLPFSFSSLILSSDHLNIENFLSTIKTFRYFQTHLSPLIKRSLVNACHLETNPIHLHHYTLFIIENYRLDNYDLLCDLSLAFIKRHNVLLSLLELDKEKKYQLTIALFEFFSMHLLKMFQQLILDGPLKLDEEETISTTTTTLSSSSKWYFSLPVESKSVLNDIYLNLKKIYSDHDFLLNILEFNDTPPKFYHISIEPHIVEFLIIFLSNFDFNNKNEDDIQTAQPLKQLFFPTISSTPLPCFTSIKQEQEKQQKAVATTTTDESHFYQFSINDNDGLIDMRTTSEPTRKRLHSSSPTRSSKHLATSSIVHNTIECQRNIFTSDDVQHFIYKSKNSEFVKIFVQHANLTMCLKLIKTFNVPYVNICYVCSRLDILLNESNLSLKELNHLIKQSPFLLPIVNAWINEQIEEAIQLGQTLTKIIEKKKLNHPSITNTRSEPLTNISQSLTSTISKSLPIITSVQQPFISTTSLSSSINHYLSTYNRRINDLCNHISIVEQETTTTSSDELTLTNKLTNTIQPWKDKNECEDYLKRLFDKKLDRSKRRRLLTEIQWITNLNEQYRLQLIQAMINRCKSNDVKRFVNGLNEYTSCSLALLAIAFKPTTNDQQINDECLKLLTTLKHYETQGKSAFGLRLRTIKRPGDQTNIITPLLNVKRNLTVTTTTTTTTATTSIPSTNINQQQSDALSILCDYYPVRDYRIEKNFEHYIHTTFPSNRQDDCKRLLINLLCESEDKLSESTIGMLLDHLSNMENLPLSSPMMNYSLQQQSIYASRSLFSQHSRTSISQRLLLKQFLHSCDWTTIVDCIYDLLTLHSSPSQQSQLQTPNTPTHLGGTSLVNPYRSSPNTQIDSPTHYRLTPTQPIVSSRCSLLECRDSVLILDMLQSYLKLPQLWVGRESKMLERCNDEPLVELKENHIYTLILYILDEAYRLNVSKSGNIRDQYVYRYALLCSLIKSKQKYLLKKCLNQILVDSQLQTWTKDILPSFYYTLYLYEPNLFDNGFYLTIQNLFGETKQQSLLGGNSSTQHQLCNECHYDLIIHDLLVRLNSFDLLTASSSSTATFETNLLLRQIASAHPFIVIRHLNVITSCIQSRSATLRINEYKKRDSKYRSYFLSIFDLIERLQPYIFDQTYSQQLQTIVDIYIKICIPQLSSLLSSNLSTAVLSSNYLSDLIYLIDHLLNFIYTYLTLTKNNHQLLRNYHSKFFEKLKDKIQQNNELLNVLTSNQNNSIMKNLSKLKILNDSLDQNEDTMALDNQQLNQQRTTFDVRLCLIDRNNDEQQPHHQMISGKKLSLNQQKYDDVQRFVSKLNDSNSIDIEEILSILYDLKQTIDRYSSVDILDYFVECLTNLIQHENKQIREYAYEFILKYLQKYPQRSQLFSTSYIKCLTHTDNVNIFQTAIEHFQNLIIYYRKESNDLLHLILKYGLINKIDVTLNITQAIRLLNLYKYDQLSLNISGGSMLMTTVPPTTTSGNNSNPKADSKAIFTDAEDAFQGLDVSRLSPEDIISRTRLLDNEVKIMKNDIVRISHESQSMRDKIKDNKEKIKVNKTLPYLVSNVIELFDLDPQGEEDEGANIDLDAQRRGKCAVIKTSTRQTYFLPVIGLVDAEEMKPADLVGVNKDSYLVLEKLPVEYDSRVKAMEVDERPTEQYGDIGGLDKQIQELIEAVVLPMTHKDRFEALGVQPPKGVLLYGPPGTGKTLLARACAAQTKSAFLKLAGPQLVQMFIGDGAKLVRDAFALAKEKAPAIIFIDELDAIGTKRFDSEKAGDREVQRTMLELLNQLDGFQPNHDIKVIAATNRVDILDPALLRSGRLDRKIEFPHPNETARARIMQIHSRKMNTNKDVNFEELARCTDDFNGAQCKAVCIEAGMIALRRNAVEVIHEDFMDAILEVQAKKKMNLNYYA</sequence>
<dbReference type="GO" id="GO:0000502">
    <property type="term" value="C:proteasome complex"/>
    <property type="evidence" value="ECO:0007669"/>
    <property type="project" value="UniProtKB-KW"/>
</dbReference>
<dbReference type="Pfam" id="PF16450">
    <property type="entry name" value="Prot_ATP_ID_OB_C"/>
    <property type="match status" value="1"/>
</dbReference>
<dbReference type="Gene3D" id="1.10.8.60">
    <property type="match status" value="1"/>
</dbReference>
<evidence type="ECO:0000256" key="8">
    <source>
        <dbReference type="ARBA" id="ARBA00023242"/>
    </source>
</evidence>
<proteinExistence type="inferred from homology"/>
<dbReference type="InterPro" id="IPR027417">
    <property type="entry name" value="P-loop_NTPase"/>
</dbReference>
<dbReference type="InterPro" id="IPR053966">
    <property type="entry name" value="INTS1_INTS2-bd"/>
</dbReference>
<dbReference type="InterPro" id="IPR038902">
    <property type="entry name" value="INTS1"/>
</dbReference>
<dbReference type="GO" id="GO:0032039">
    <property type="term" value="C:integrator complex"/>
    <property type="evidence" value="ECO:0007669"/>
    <property type="project" value="InterPro"/>
</dbReference>
<evidence type="ECO:0000256" key="4">
    <source>
        <dbReference type="ARBA" id="ARBA00022490"/>
    </source>
</evidence>
<dbReference type="InterPro" id="IPR053965">
    <property type="entry name" value="INTS1_R4"/>
</dbReference>
<dbReference type="Pfam" id="PF00004">
    <property type="entry name" value="AAA"/>
    <property type="match status" value="1"/>
</dbReference>
<feature type="compositionally biased region" description="Polar residues" evidence="9">
    <location>
        <begin position="341"/>
        <end position="353"/>
    </location>
</feature>
<dbReference type="InterPro" id="IPR032501">
    <property type="entry name" value="Prot_ATP_ID_OB_2nd"/>
</dbReference>
<dbReference type="OrthoDB" id="10046527at2759"/>
<dbReference type="Proteomes" id="UP000663829">
    <property type="component" value="Unassembled WGS sequence"/>
</dbReference>
<reference evidence="11" key="1">
    <citation type="submission" date="2021-02" db="EMBL/GenBank/DDBJ databases">
        <authorList>
            <person name="Nowell W R."/>
        </authorList>
    </citation>
    <scope>NUCLEOTIDE SEQUENCE</scope>
</reference>
<dbReference type="GO" id="GO:0034474">
    <property type="term" value="P:U2 snRNA 3'-end processing"/>
    <property type="evidence" value="ECO:0007669"/>
    <property type="project" value="InterPro"/>
</dbReference>
<dbReference type="InterPro" id="IPR003960">
    <property type="entry name" value="ATPase_AAA_CS"/>
</dbReference>
<accession>A0A813WID6</accession>
<dbReference type="InterPro" id="IPR022145">
    <property type="entry name" value="INTS1_RPB2-bd"/>
</dbReference>
<evidence type="ECO:0000259" key="10">
    <source>
        <dbReference type="SMART" id="SM00382"/>
    </source>
</evidence>
<dbReference type="Pfam" id="PF12432">
    <property type="entry name" value="INTS1_RP2B-bd"/>
    <property type="match status" value="1"/>
</dbReference>
<dbReference type="InterPro" id="IPR041569">
    <property type="entry name" value="AAA_lid_3"/>
</dbReference>
<comment type="similarity">
    <text evidence="3">Belongs to the AAA ATPase family.</text>
</comment>
<evidence type="ECO:0000256" key="9">
    <source>
        <dbReference type="SAM" id="MobiDB-lite"/>
    </source>
</evidence>
<dbReference type="FunFam" id="2.40.50.140:FF:000076">
    <property type="entry name" value="26S protease regulatory subunit 6A"/>
    <property type="match status" value="1"/>
</dbReference>
<evidence type="ECO:0000256" key="3">
    <source>
        <dbReference type="ARBA" id="ARBA00006914"/>
    </source>
</evidence>
<comment type="subcellular location">
    <subcellularLocation>
        <location evidence="2">Cytoplasm</location>
    </subcellularLocation>
    <subcellularLocation>
        <location evidence="1">Nucleus</location>
    </subcellularLocation>
</comment>
<evidence type="ECO:0000256" key="2">
    <source>
        <dbReference type="ARBA" id="ARBA00004496"/>
    </source>
</evidence>
<dbReference type="FunFam" id="3.40.50.300:FF:000037">
    <property type="entry name" value="26S protease regulatory subunit 6A"/>
    <property type="match status" value="1"/>
</dbReference>
<dbReference type="Gene3D" id="2.40.50.140">
    <property type="entry name" value="Nucleic acid-binding proteins"/>
    <property type="match status" value="1"/>
</dbReference>
<dbReference type="EMBL" id="CAJNOQ010000918">
    <property type="protein sequence ID" value="CAF0851182.1"/>
    <property type="molecule type" value="Genomic_DNA"/>
</dbReference>
<evidence type="ECO:0000256" key="7">
    <source>
        <dbReference type="ARBA" id="ARBA00022942"/>
    </source>
</evidence>
<dbReference type="PANTHER" id="PTHR21224:SF1">
    <property type="entry name" value="INTEGRATOR COMPLEX SUBUNIT 1"/>
    <property type="match status" value="1"/>
</dbReference>
<protein>
    <recommendedName>
        <fullName evidence="10">AAA+ ATPase domain-containing protein</fullName>
    </recommendedName>
</protein>
<dbReference type="SUPFAM" id="SSF48371">
    <property type="entry name" value="ARM repeat"/>
    <property type="match status" value="1"/>
</dbReference>
<dbReference type="Pfam" id="PF22928">
    <property type="entry name" value="INTS1_R4"/>
    <property type="match status" value="1"/>
</dbReference>
<evidence type="ECO:0000313" key="12">
    <source>
        <dbReference type="EMBL" id="CAF3638824.1"/>
    </source>
</evidence>
<gene>
    <name evidence="11" type="ORF">GPM918_LOCUS6081</name>
    <name evidence="12" type="ORF">SRO942_LOCUS6081</name>
</gene>
<dbReference type="InterPro" id="IPR053964">
    <property type="entry name" value="INT1_R3"/>
</dbReference>
<dbReference type="GO" id="GO:0005737">
    <property type="term" value="C:cytoplasm"/>
    <property type="evidence" value="ECO:0007669"/>
    <property type="project" value="UniProtKB-SubCell"/>
</dbReference>
<dbReference type="InterPro" id="IPR012340">
    <property type="entry name" value="NA-bd_OB-fold"/>
</dbReference>
<dbReference type="InterPro" id="IPR003593">
    <property type="entry name" value="AAA+_ATPase"/>
</dbReference>
<dbReference type="Pfam" id="PF22929">
    <property type="entry name" value="INTS1_INTS2-bd"/>
    <property type="match status" value="1"/>
</dbReference>
<dbReference type="Gene3D" id="3.40.50.300">
    <property type="entry name" value="P-loop containing nucleotide triphosphate hydrolases"/>
    <property type="match status" value="1"/>
</dbReference>
<evidence type="ECO:0000256" key="5">
    <source>
        <dbReference type="ARBA" id="ARBA00022741"/>
    </source>
</evidence>
<dbReference type="PROSITE" id="PS00674">
    <property type="entry name" value="AAA"/>
    <property type="match status" value="1"/>
</dbReference>
<feature type="domain" description="AAA+ ATPase" evidence="10">
    <location>
        <begin position="2842"/>
        <end position="2981"/>
    </location>
</feature>
<feature type="region of interest" description="Disordered" evidence="9">
    <location>
        <begin position="294"/>
        <end position="354"/>
    </location>
</feature>
<dbReference type="SMART" id="SM00382">
    <property type="entry name" value="AAA"/>
    <property type="match status" value="1"/>
</dbReference>
<evidence type="ECO:0000256" key="1">
    <source>
        <dbReference type="ARBA" id="ARBA00004123"/>
    </source>
</evidence>
<keyword evidence="4" id="KW-0963">Cytoplasm</keyword>
<evidence type="ECO:0000313" key="13">
    <source>
        <dbReference type="Proteomes" id="UP000663829"/>
    </source>
</evidence>
<comment type="caution">
    <text evidence="11">The sequence shown here is derived from an EMBL/GenBank/DDBJ whole genome shotgun (WGS) entry which is preliminary data.</text>
</comment>
<dbReference type="InterPro" id="IPR016024">
    <property type="entry name" value="ARM-type_fold"/>
</dbReference>
<name>A0A813WID6_9BILA</name>
<keyword evidence="13" id="KW-1185">Reference proteome</keyword>
<dbReference type="Pfam" id="PF17862">
    <property type="entry name" value="AAA_lid_3"/>
    <property type="match status" value="1"/>
</dbReference>
<feature type="compositionally biased region" description="Polar residues" evidence="9">
    <location>
        <begin position="295"/>
        <end position="312"/>
    </location>
</feature>
<dbReference type="Pfam" id="PF22927">
    <property type="entry name" value="INT1_R3"/>
    <property type="match status" value="1"/>
</dbReference>
<evidence type="ECO:0000313" key="11">
    <source>
        <dbReference type="EMBL" id="CAF0851182.1"/>
    </source>
</evidence>
<dbReference type="FunFam" id="1.10.8.60:FF:000009">
    <property type="entry name" value="26S protease regulatory subunit 6A"/>
    <property type="match status" value="1"/>
</dbReference>
<dbReference type="Proteomes" id="UP000681722">
    <property type="component" value="Unassembled WGS sequence"/>
</dbReference>
<keyword evidence="7" id="KW-0647">Proteasome</keyword>
<keyword evidence="5" id="KW-0547">Nucleotide-binding</keyword>
<evidence type="ECO:0000256" key="6">
    <source>
        <dbReference type="ARBA" id="ARBA00022840"/>
    </source>
</evidence>
<dbReference type="SUPFAM" id="SSF52540">
    <property type="entry name" value="P-loop containing nucleoside triphosphate hydrolases"/>
    <property type="match status" value="1"/>
</dbReference>
<organism evidence="11 13">
    <name type="scientific">Didymodactylos carnosus</name>
    <dbReference type="NCBI Taxonomy" id="1234261"/>
    <lineage>
        <taxon>Eukaryota</taxon>
        <taxon>Metazoa</taxon>
        <taxon>Spiralia</taxon>
        <taxon>Gnathifera</taxon>
        <taxon>Rotifera</taxon>
        <taxon>Eurotatoria</taxon>
        <taxon>Bdelloidea</taxon>
        <taxon>Philodinida</taxon>
        <taxon>Philodinidae</taxon>
        <taxon>Didymodactylos</taxon>
    </lineage>
</organism>
<dbReference type="EMBL" id="CAJOBC010000918">
    <property type="protein sequence ID" value="CAF3638824.1"/>
    <property type="molecule type" value="Genomic_DNA"/>
</dbReference>
<dbReference type="PANTHER" id="PTHR21224">
    <property type="entry name" value="INTEGRATOR COMPLEX SUBUNIT 1"/>
    <property type="match status" value="1"/>
</dbReference>
<dbReference type="GO" id="GO:0016887">
    <property type="term" value="F:ATP hydrolysis activity"/>
    <property type="evidence" value="ECO:0007669"/>
    <property type="project" value="InterPro"/>
</dbReference>
<dbReference type="GO" id="GO:0005524">
    <property type="term" value="F:ATP binding"/>
    <property type="evidence" value="ECO:0007669"/>
    <property type="project" value="UniProtKB-KW"/>
</dbReference>
<keyword evidence="8" id="KW-0539">Nucleus</keyword>
<keyword evidence="6" id="KW-0067">ATP-binding</keyword>